<dbReference type="PANTHER" id="PTHR30258">
    <property type="entry name" value="TYPE II SECRETION SYSTEM PROTEIN GSPE-RELATED"/>
    <property type="match status" value="1"/>
</dbReference>
<evidence type="ECO:0000313" key="6">
    <source>
        <dbReference type="Proteomes" id="UP000033930"/>
    </source>
</evidence>
<keyword evidence="3" id="KW-0067">ATP-binding</keyword>
<accession>A0A0G0VJP3</accession>
<organism evidence="5 6">
    <name type="scientific">Candidatus Uhrbacteria bacterium GW2011_GWC1_41_20</name>
    <dbReference type="NCBI Taxonomy" id="1618983"/>
    <lineage>
        <taxon>Bacteria</taxon>
        <taxon>Candidatus Uhriibacteriota</taxon>
    </lineage>
</organism>
<feature type="domain" description="Bacterial type II secretion system protein E" evidence="4">
    <location>
        <begin position="241"/>
        <end position="255"/>
    </location>
</feature>
<comment type="caution">
    <text evidence="5">The sequence shown here is derived from an EMBL/GenBank/DDBJ whole genome shotgun (WGS) entry which is preliminary data.</text>
</comment>
<dbReference type="Proteomes" id="UP000033930">
    <property type="component" value="Unassembled WGS sequence"/>
</dbReference>
<gene>
    <name evidence="5" type="ORF">UU50_C0002G0008</name>
</gene>
<dbReference type="SUPFAM" id="SSF52540">
    <property type="entry name" value="P-loop containing nucleoside triphosphate hydrolases"/>
    <property type="match status" value="1"/>
</dbReference>
<sequence length="429" mass="47604">MFSKKEDKSEKSATAKLVVKADLEKMIQSASGKEPKETLVIDFVDSLMVYADKARASDIHFEPKPNGKAITRLRIDGMLRDEFELPIQLHSQCIARLKIMTDMRSDEHRAPQDGRFSFQTEKEIVDVRASLIATVYGEKAVLRLLSGTTHGLSLSELGFSETDLNRLQAQIKKPWGMILATGPTGSGKTTSIYAVLEELNRREVNISTIEDPVEFKIGEVNQSQVDRAAKFTFATGLRSLLRQDPDIIMVGEIRDSETAKIAVNASLTGHKLLSTLHTNDAPTTIPRLMDMGVEPYLVASTFNCAIGQRLMRRICDKCGKTISVSKKDLEGKMPEAILLALFEKSEKIEVAQAVGCEVCGKSGYIGRIGIYEVLVNTAEIQKLIAQHAESTDIKEKAIQQGMTTMEQDGARKVLLKISTIEEYMRVLHE</sequence>
<evidence type="ECO:0000256" key="2">
    <source>
        <dbReference type="ARBA" id="ARBA00022741"/>
    </source>
</evidence>
<evidence type="ECO:0000256" key="1">
    <source>
        <dbReference type="ARBA" id="ARBA00006611"/>
    </source>
</evidence>
<dbReference type="FunFam" id="3.40.50.300:FF:000398">
    <property type="entry name" value="Type IV pilus assembly ATPase PilB"/>
    <property type="match status" value="1"/>
</dbReference>
<comment type="similarity">
    <text evidence="1">Belongs to the GSP E family.</text>
</comment>
<dbReference type="GO" id="GO:0005524">
    <property type="term" value="F:ATP binding"/>
    <property type="evidence" value="ECO:0007669"/>
    <property type="project" value="UniProtKB-KW"/>
</dbReference>
<evidence type="ECO:0000256" key="3">
    <source>
        <dbReference type="ARBA" id="ARBA00022840"/>
    </source>
</evidence>
<reference evidence="5 6" key="1">
    <citation type="journal article" date="2015" name="Nature">
        <title>rRNA introns, odd ribosomes, and small enigmatic genomes across a large radiation of phyla.</title>
        <authorList>
            <person name="Brown C.T."/>
            <person name="Hug L.A."/>
            <person name="Thomas B.C."/>
            <person name="Sharon I."/>
            <person name="Castelle C.J."/>
            <person name="Singh A."/>
            <person name="Wilkins M.J."/>
            <person name="Williams K.H."/>
            <person name="Banfield J.F."/>
        </authorList>
    </citation>
    <scope>NUCLEOTIDE SEQUENCE [LARGE SCALE GENOMIC DNA]</scope>
</reference>
<dbReference type="AlphaFoldDB" id="A0A0G0VJP3"/>
<dbReference type="CDD" id="cd01129">
    <property type="entry name" value="PulE-GspE-like"/>
    <property type="match status" value="1"/>
</dbReference>
<dbReference type="EMBL" id="LCAW01000002">
    <property type="protein sequence ID" value="KKR99826.1"/>
    <property type="molecule type" value="Genomic_DNA"/>
</dbReference>
<dbReference type="Pfam" id="PF00437">
    <property type="entry name" value="T2SSE"/>
    <property type="match status" value="1"/>
</dbReference>
<protein>
    <submittedName>
        <fullName evidence="5">Putative ATPases involved in pili biogenesis, PilB-like protein s</fullName>
    </submittedName>
</protein>
<dbReference type="InterPro" id="IPR027417">
    <property type="entry name" value="P-loop_NTPase"/>
</dbReference>
<evidence type="ECO:0000313" key="5">
    <source>
        <dbReference type="EMBL" id="KKR99826.1"/>
    </source>
</evidence>
<dbReference type="GO" id="GO:0005886">
    <property type="term" value="C:plasma membrane"/>
    <property type="evidence" value="ECO:0007669"/>
    <property type="project" value="TreeGrafter"/>
</dbReference>
<evidence type="ECO:0000259" key="4">
    <source>
        <dbReference type="PROSITE" id="PS00662"/>
    </source>
</evidence>
<name>A0A0G0VJP3_9BACT</name>
<dbReference type="PANTHER" id="PTHR30258:SF1">
    <property type="entry name" value="PROTEIN TRANSPORT PROTEIN HOFB HOMOLOG"/>
    <property type="match status" value="1"/>
</dbReference>
<proteinExistence type="inferred from homology"/>
<dbReference type="Gene3D" id="3.30.450.90">
    <property type="match status" value="1"/>
</dbReference>
<keyword evidence="2" id="KW-0547">Nucleotide-binding</keyword>
<dbReference type="InterPro" id="IPR001482">
    <property type="entry name" value="T2SS/T4SS_dom"/>
</dbReference>
<dbReference type="PROSITE" id="PS00662">
    <property type="entry name" value="T2SP_E"/>
    <property type="match status" value="1"/>
</dbReference>
<dbReference type="Gene3D" id="3.40.50.300">
    <property type="entry name" value="P-loop containing nucleotide triphosphate hydrolases"/>
    <property type="match status" value="1"/>
</dbReference>
<dbReference type="GO" id="GO:0016887">
    <property type="term" value="F:ATP hydrolysis activity"/>
    <property type="evidence" value="ECO:0007669"/>
    <property type="project" value="TreeGrafter"/>
</dbReference>
<dbReference type="PATRIC" id="fig|1618983.3.peg.78"/>